<organism evidence="1 2">
    <name type="scientific">Hydrogeniiclostridium mannosilyticum</name>
    <dbReference type="NCBI Taxonomy" id="2764322"/>
    <lineage>
        <taxon>Bacteria</taxon>
        <taxon>Bacillati</taxon>
        <taxon>Bacillota</taxon>
        <taxon>Clostridia</taxon>
        <taxon>Eubacteriales</taxon>
        <taxon>Acutalibacteraceae</taxon>
        <taxon>Hydrogeniiclostridium</taxon>
    </lineage>
</organism>
<dbReference type="AlphaFoldDB" id="A0A328UFP6"/>
<name>A0A328UFP6_9FIRM</name>
<keyword evidence="2" id="KW-1185">Reference proteome</keyword>
<protein>
    <submittedName>
        <fullName evidence="1">Uncharacterized protein</fullName>
    </submittedName>
</protein>
<dbReference type="EMBL" id="QLYR01000010">
    <property type="protein sequence ID" value="RAQ22662.1"/>
    <property type="molecule type" value="Genomic_DNA"/>
</dbReference>
<dbReference type="SUPFAM" id="SSF48239">
    <property type="entry name" value="Terpenoid cyclases/Protein prenyltransferases"/>
    <property type="match status" value="1"/>
</dbReference>
<dbReference type="RefSeq" id="WP_112333403.1">
    <property type="nucleotide sequence ID" value="NZ_JADPHD010000002.1"/>
</dbReference>
<dbReference type="Proteomes" id="UP000249377">
    <property type="component" value="Unassembled WGS sequence"/>
</dbReference>
<proteinExistence type="predicted"/>
<evidence type="ECO:0000313" key="2">
    <source>
        <dbReference type="Proteomes" id="UP000249377"/>
    </source>
</evidence>
<accession>A0A328UFP6</accession>
<sequence>MPGYQHASFTGESVTLENSFMKAVVYKRLSGWGFVEIYTPDGKLMGVLDHFGEVKLRDFDIPLRMESDSYKQDGNRLVFAVKSQNIPQMLRGSSFENWMSYPFEKCLSGEVALELADTSLKLDYQFKADENLYASYIKGPWLKVGEGSFGVDKHDAIFPGVEWNVGREWSSGQDWFKDPWASKSIPYRSKVAIPVMAVSHDGWAIGMAYEPNKRAARWFNYREMYSQPVFASPNFIERMDNHLMGLKLPDVEIEAQENELISSVPLELHLDEKIHFEAEIFLARGTSMDAILADLSRKGLPDPGAPRWPLEKALDVIAETYDKRLFEAGEGFGVRQGEARPQPVYPAFLKRYAEEHRETALGRSLLEKIAWCDSQKAAGPKADIVQEAEQWLAWQREDGAYYFDPDGRHYTKDDFVVARAFHEPMGQNQDTAIDFCALAAQNMLELAEKVEDTGLQERLRKASEKALDFCVDMERPEAGDFWETPLHAPNLLAAGHAAIAYYMAYRVLDRADYLEKARYWIRTLLPFTHLWEPKGKPMLYNTKPCLCSSDWFFANWVRDHVQWEVLTVFAASYELGYDWAQIDPEVDWRTYQRGITQAGMRWMLDHREEKWLPHNLPDTYERYAQGAFDGCFPDTHNAVTGNYGGMVIPPRDIAVNIYALLDAGEK</sequence>
<comment type="caution">
    <text evidence="1">The sequence shown here is derived from an EMBL/GenBank/DDBJ whole genome shotgun (WGS) entry which is preliminary data.</text>
</comment>
<gene>
    <name evidence="1" type="ORF">DPQ25_11915</name>
</gene>
<evidence type="ECO:0000313" key="1">
    <source>
        <dbReference type="EMBL" id="RAQ22662.1"/>
    </source>
</evidence>
<dbReference type="InterPro" id="IPR008930">
    <property type="entry name" value="Terpenoid_cyclase/PrenylTrfase"/>
</dbReference>
<reference evidence="1 2" key="1">
    <citation type="submission" date="2018-06" db="EMBL/GenBank/DDBJ databases">
        <title>Noncontiguous genome sequence of Ruminococcaceae bacterium ASD2818.</title>
        <authorList>
            <person name="Chaplin A.V."/>
            <person name="Sokolova S.R."/>
            <person name="Kochetkova T.O."/>
            <person name="Goltsov A.Y."/>
            <person name="Trofimov D.Y."/>
            <person name="Efimov B.A."/>
        </authorList>
    </citation>
    <scope>NUCLEOTIDE SEQUENCE [LARGE SCALE GENOMIC DNA]</scope>
    <source>
        <strain evidence="1 2">ASD2818</strain>
    </source>
</reference>